<evidence type="ECO:0000313" key="5">
    <source>
        <dbReference type="Proteomes" id="UP000736335"/>
    </source>
</evidence>
<organism evidence="2 5">
    <name type="scientific">Thelephora terrestris</name>
    <dbReference type="NCBI Taxonomy" id="56493"/>
    <lineage>
        <taxon>Eukaryota</taxon>
        <taxon>Fungi</taxon>
        <taxon>Dikarya</taxon>
        <taxon>Basidiomycota</taxon>
        <taxon>Agaricomycotina</taxon>
        <taxon>Agaricomycetes</taxon>
        <taxon>Thelephorales</taxon>
        <taxon>Thelephoraceae</taxon>
        <taxon>Thelephora</taxon>
    </lineage>
</organism>
<dbReference type="Proteomes" id="UP000736335">
    <property type="component" value="Unassembled WGS sequence"/>
</dbReference>
<feature type="region of interest" description="Disordered" evidence="1">
    <location>
        <begin position="1"/>
        <end position="46"/>
    </location>
</feature>
<evidence type="ECO:0000313" key="3">
    <source>
        <dbReference type="EMBL" id="KAF9778504.1"/>
    </source>
</evidence>
<protein>
    <submittedName>
        <fullName evidence="2">Uncharacterized protein</fullName>
    </submittedName>
</protein>
<evidence type="ECO:0000313" key="4">
    <source>
        <dbReference type="EMBL" id="KAF9786220.1"/>
    </source>
</evidence>
<feature type="non-terminal residue" evidence="2">
    <location>
        <position position="1"/>
    </location>
</feature>
<gene>
    <name evidence="2" type="ORF">BJ322DRAFT_1176728</name>
    <name evidence="3" type="ORF">BJ322DRAFT_975913</name>
    <name evidence="4" type="ORF">BJ322DRAFT_988376</name>
</gene>
<dbReference type="SUPFAM" id="SSF57959">
    <property type="entry name" value="Leucine zipper domain"/>
    <property type="match status" value="1"/>
</dbReference>
<proteinExistence type="predicted"/>
<feature type="compositionally biased region" description="Basic residues" evidence="1">
    <location>
        <begin position="22"/>
        <end position="38"/>
    </location>
</feature>
<evidence type="ECO:0000256" key="1">
    <source>
        <dbReference type="SAM" id="MobiDB-lite"/>
    </source>
</evidence>
<keyword evidence="5" id="KW-1185">Reference proteome</keyword>
<reference evidence="2" key="1">
    <citation type="journal article" date="2020" name="Nat. Commun.">
        <title>Large-scale genome sequencing of mycorrhizal fungi provides insights into the early evolution of symbiotic traits.</title>
        <authorList>
            <person name="Miyauchi S."/>
            <person name="Kiss E."/>
            <person name="Kuo A."/>
            <person name="Drula E."/>
            <person name="Kohler A."/>
            <person name="Sanchez-Garcia M."/>
            <person name="Morin E."/>
            <person name="Andreopoulos B."/>
            <person name="Barry K.W."/>
            <person name="Bonito G."/>
            <person name="Buee M."/>
            <person name="Carver A."/>
            <person name="Chen C."/>
            <person name="Cichocki N."/>
            <person name="Clum A."/>
            <person name="Culley D."/>
            <person name="Crous P.W."/>
            <person name="Fauchery L."/>
            <person name="Girlanda M."/>
            <person name="Hayes R.D."/>
            <person name="Keri Z."/>
            <person name="LaButti K."/>
            <person name="Lipzen A."/>
            <person name="Lombard V."/>
            <person name="Magnuson J."/>
            <person name="Maillard F."/>
            <person name="Murat C."/>
            <person name="Nolan M."/>
            <person name="Ohm R.A."/>
            <person name="Pangilinan J."/>
            <person name="Pereira M.F."/>
            <person name="Perotto S."/>
            <person name="Peter M."/>
            <person name="Pfister S."/>
            <person name="Riley R."/>
            <person name="Sitrit Y."/>
            <person name="Stielow J.B."/>
            <person name="Szollosi G."/>
            <person name="Zifcakova L."/>
            <person name="Stursova M."/>
            <person name="Spatafora J.W."/>
            <person name="Tedersoo L."/>
            <person name="Vaario L.M."/>
            <person name="Yamada A."/>
            <person name="Yan M."/>
            <person name="Wang P."/>
            <person name="Xu J."/>
            <person name="Bruns T."/>
            <person name="Baldrian P."/>
            <person name="Vilgalys R."/>
            <person name="Dunand C."/>
            <person name="Henrissat B."/>
            <person name="Grigoriev I.V."/>
            <person name="Hibbett D."/>
            <person name="Nagy L.G."/>
            <person name="Martin F.M."/>
        </authorList>
    </citation>
    <scope>NUCLEOTIDE SEQUENCE</scope>
    <source>
        <strain evidence="2">UH-Tt-Lm1</strain>
    </source>
</reference>
<name>A0A9P6L0V1_9AGAM</name>
<dbReference type="GO" id="GO:0003700">
    <property type="term" value="F:DNA-binding transcription factor activity"/>
    <property type="evidence" value="ECO:0007669"/>
    <property type="project" value="InterPro"/>
</dbReference>
<sequence>DHEEVILAPSTTNELSALEAKRRQKTLTARRSRKRKLEHQHNLEPTIENVPKATLEAEGV</sequence>
<evidence type="ECO:0000313" key="2">
    <source>
        <dbReference type="EMBL" id="KAF9777817.1"/>
    </source>
</evidence>
<accession>A0A9P6L0V1</accession>
<dbReference type="EMBL" id="WIUZ02000006">
    <property type="protein sequence ID" value="KAF9786220.1"/>
    <property type="molecule type" value="Genomic_DNA"/>
</dbReference>
<dbReference type="OrthoDB" id="2257100at2759"/>
<dbReference type="AlphaFoldDB" id="A0A9P6L0V1"/>
<dbReference type="EMBL" id="WIUZ02000023">
    <property type="protein sequence ID" value="KAF9778504.1"/>
    <property type="molecule type" value="Genomic_DNA"/>
</dbReference>
<dbReference type="EMBL" id="WIUZ02000027">
    <property type="protein sequence ID" value="KAF9777817.1"/>
    <property type="molecule type" value="Genomic_DNA"/>
</dbReference>
<comment type="caution">
    <text evidence="2">The sequence shown here is derived from an EMBL/GenBank/DDBJ whole genome shotgun (WGS) entry which is preliminary data.</text>
</comment>
<reference evidence="2" key="2">
    <citation type="submission" date="2020-11" db="EMBL/GenBank/DDBJ databases">
        <authorList>
            <consortium name="DOE Joint Genome Institute"/>
            <person name="Kuo A."/>
            <person name="Miyauchi S."/>
            <person name="Kiss E."/>
            <person name="Drula E."/>
            <person name="Kohler A."/>
            <person name="Sanchez-Garcia M."/>
            <person name="Andreopoulos B."/>
            <person name="Barry K.W."/>
            <person name="Bonito G."/>
            <person name="Buee M."/>
            <person name="Carver A."/>
            <person name="Chen C."/>
            <person name="Cichocki N."/>
            <person name="Clum A."/>
            <person name="Culley D."/>
            <person name="Crous P.W."/>
            <person name="Fauchery L."/>
            <person name="Girlanda M."/>
            <person name="Hayes R."/>
            <person name="Keri Z."/>
            <person name="Labutti K."/>
            <person name="Lipzen A."/>
            <person name="Lombard V."/>
            <person name="Magnuson J."/>
            <person name="Maillard F."/>
            <person name="Morin E."/>
            <person name="Murat C."/>
            <person name="Nolan M."/>
            <person name="Ohm R."/>
            <person name="Pangilinan J."/>
            <person name="Pereira M."/>
            <person name="Perotto S."/>
            <person name="Peter M."/>
            <person name="Riley R."/>
            <person name="Sitrit Y."/>
            <person name="Stielow B."/>
            <person name="Szollosi G."/>
            <person name="Zifcakova L."/>
            <person name="Stursova M."/>
            <person name="Spatafora J.W."/>
            <person name="Tedersoo L."/>
            <person name="Vaario L.-M."/>
            <person name="Yamada A."/>
            <person name="Yan M."/>
            <person name="Wang P."/>
            <person name="Xu J."/>
            <person name="Bruns T."/>
            <person name="Baldrian P."/>
            <person name="Vilgalys R."/>
            <person name="Henrissat B."/>
            <person name="Grigoriev I.V."/>
            <person name="Hibbett D."/>
            <person name="Nagy L.G."/>
            <person name="Martin F.M."/>
        </authorList>
    </citation>
    <scope>NUCLEOTIDE SEQUENCE</scope>
    <source>
        <strain evidence="2">UH-Tt-Lm1</strain>
    </source>
</reference>
<dbReference type="Gene3D" id="3.30.160.60">
    <property type="entry name" value="Classic Zinc Finger"/>
    <property type="match status" value="1"/>
</dbReference>
<dbReference type="InterPro" id="IPR046347">
    <property type="entry name" value="bZIP_sf"/>
</dbReference>
<feature type="non-terminal residue" evidence="2">
    <location>
        <position position="60"/>
    </location>
</feature>